<gene>
    <name evidence="1" type="ORF">DXZ20_36220</name>
</gene>
<dbReference type="EMBL" id="QXHD01000004">
    <property type="protein sequence ID" value="NEZ60989.1"/>
    <property type="molecule type" value="Genomic_DNA"/>
</dbReference>
<evidence type="ECO:0000313" key="2">
    <source>
        <dbReference type="Proteomes" id="UP000481033"/>
    </source>
</evidence>
<comment type="caution">
    <text evidence="1">The sequence shown here is derived from an EMBL/GenBank/DDBJ whole genome shotgun (WGS) entry which is preliminary data.</text>
</comment>
<dbReference type="Pfam" id="PF10962">
    <property type="entry name" value="DUF2764"/>
    <property type="match status" value="1"/>
</dbReference>
<sequence length="227" mass="26707">MFKANQYVTLMASLPYLGELFEAQQTPLSRFKLEARLKMLSEEDAVRLQQIQSLIRWHHVPISRTDAEIVAAAEQFFQQVKNPLLREVVAFRLELHTIVAALRRRQRGEKTAPVGEPWGYGRWVKHIERHWTEPAFRLQGNFPWLLEAQQLLHADESVALERVLFSYVWQRLGQLGAEHYFDFEAVVIYVMRWDLIDRWVRYDGPLAVERFKNLVDAGVGEFDQLFV</sequence>
<name>A0A6M0RXR7_9CYAN</name>
<accession>A0A6M0RXR7</accession>
<keyword evidence="2" id="KW-1185">Reference proteome</keyword>
<reference evidence="1 2" key="1">
    <citation type="journal article" date="2020" name="Microb. Ecol.">
        <title>Ecogenomics of the Marine Benthic Filamentous Cyanobacterium Adonisia.</title>
        <authorList>
            <person name="Walter J.M."/>
            <person name="Coutinho F.H."/>
            <person name="Leomil L."/>
            <person name="Hargreaves P.I."/>
            <person name="Campeao M.E."/>
            <person name="Vieira V.V."/>
            <person name="Silva B.S."/>
            <person name="Fistarol G.O."/>
            <person name="Salomon P.S."/>
            <person name="Sawabe T."/>
            <person name="Mino S."/>
            <person name="Hosokawa M."/>
            <person name="Miyashita H."/>
            <person name="Maruyama F."/>
            <person name="van Verk M.C."/>
            <person name="Dutilh B.E."/>
            <person name="Thompson C.C."/>
            <person name="Thompson F.L."/>
        </authorList>
    </citation>
    <scope>NUCLEOTIDE SEQUENCE [LARGE SCALE GENOMIC DNA]</scope>
    <source>
        <strain evidence="1 2">CCMR0081</strain>
    </source>
</reference>
<protein>
    <submittedName>
        <fullName evidence="1">DUF2764 family protein</fullName>
    </submittedName>
</protein>
<organism evidence="1 2">
    <name type="scientific">Adonisia turfae CCMR0081</name>
    <dbReference type="NCBI Taxonomy" id="2292702"/>
    <lineage>
        <taxon>Bacteria</taxon>
        <taxon>Bacillati</taxon>
        <taxon>Cyanobacteriota</taxon>
        <taxon>Adonisia</taxon>
        <taxon>Adonisia turfae</taxon>
    </lineage>
</organism>
<dbReference type="InterPro" id="IPR024492">
    <property type="entry name" value="DUF2764"/>
</dbReference>
<proteinExistence type="predicted"/>
<dbReference type="Proteomes" id="UP000481033">
    <property type="component" value="Unassembled WGS sequence"/>
</dbReference>
<dbReference type="AlphaFoldDB" id="A0A6M0RXR7"/>
<evidence type="ECO:0000313" key="1">
    <source>
        <dbReference type="EMBL" id="NEZ60989.1"/>
    </source>
</evidence>
<dbReference type="RefSeq" id="WP_163670148.1">
    <property type="nucleotide sequence ID" value="NZ_QXHD01000004.1"/>
</dbReference>